<evidence type="ECO:0000313" key="5">
    <source>
        <dbReference type="WBParaSite" id="SVE_1039400.1"/>
    </source>
</evidence>
<dbReference type="InterPro" id="IPR014044">
    <property type="entry name" value="CAP_dom"/>
</dbReference>
<dbReference type="AlphaFoldDB" id="A0A0K0FN15"/>
<dbReference type="InterPro" id="IPR035940">
    <property type="entry name" value="CAP_sf"/>
</dbReference>
<dbReference type="SUPFAM" id="SSF55797">
    <property type="entry name" value="PR-1-like"/>
    <property type="match status" value="1"/>
</dbReference>
<accession>A0A0K0FN15</accession>
<proteinExistence type="predicted"/>
<sequence length="372" mass="44480">MNFVKYLIFYTFFFIFKTNADKAVFEVQHRSLNDRNFLYFDKQLHADQYELLLHISEAHPELLYKEVTIVIDGYYNKEKRFIRYSQPETFKTCVPGPRQPKSSISMKKIKRSSNGGILIKYTVDGQPSYKCNGKTVSSLKHLAQCALRQRELKFGPTCSRDFYKDEPSLCARQKRPKEKSLENLFCERPNTLYIAEFKKSLYSKSFSSKVWFTIWKDRLNYECYSMSNFFLLKTRFVLEINTYRIFHRSPMLVENAKMTEKAQRRAERIALIGKLVSDPNKEYEEIADCAEVLMVPFMVKKWYDEIYKYMFRFPFSKGRNKNFVKLLWKETSYVGIGVAKRFCHVCVVLKFTRRKKRIIRHVINIKRRHKSK</sequence>
<evidence type="ECO:0000313" key="4">
    <source>
        <dbReference type="Proteomes" id="UP000035680"/>
    </source>
</evidence>
<organism evidence="4 5">
    <name type="scientific">Strongyloides venezuelensis</name>
    <name type="common">Threadworm</name>
    <dbReference type="NCBI Taxonomy" id="75913"/>
    <lineage>
        <taxon>Eukaryota</taxon>
        <taxon>Metazoa</taxon>
        <taxon>Ecdysozoa</taxon>
        <taxon>Nematoda</taxon>
        <taxon>Chromadorea</taxon>
        <taxon>Rhabditida</taxon>
        <taxon>Tylenchina</taxon>
        <taxon>Panagrolaimomorpha</taxon>
        <taxon>Strongyloidoidea</taxon>
        <taxon>Strongyloididae</taxon>
        <taxon>Strongyloides</taxon>
    </lineage>
</organism>
<name>A0A0K0FN15_STRVS</name>
<feature type="chain" id="PRO_5005329881" evidence="1">
    <location>
        <begin position="21"/>
        <end position="372"/>
    </location>
</feature>
<feature type="domain" description="DUF7381" evidence="3">
    <location>
        <begin position="21"/>
        <end position="148"/>
    </location>
</feature>
<feature type="signal peptide" evidence="1">
    <location>
        <begin position="1"/>
        <end position="20"/>
    </location>
</feature>
<dbReference type="InterPro" id="IPR055805">
    <property type="entry name" value="DUF7381"/>
</dbReference>
<dbReference type="Proteomes" id="UP000035680">
    <property type="component" value="Unassembled WGS sequence"/>
</dbReference>
<keyword evidence="4" id="KW-1185">Reference proteome</keyword>
<keyword evidence="1" id="KW-0732">Signal</keyword>
<reference evidence="5" key="2">
    <citation type="submission" date="2015-08" db="UniProtKB">
        <authorList>
            <consortium name="WormBaseParasite"/>
        </authorList>
    </citation>
    <scope>IDENTIFICATION</scope>
</reference>
<evidence type="ECO:0000259" key="2">
    <source>
        <dbReference type="Pfam" id="PF00188"/>
    </source>
</evidence>
<protein>
    <submittedName>
        <fullName evidence="5">SCP domain-containing protein</fullName>
    </submittedName>
</protein>
<evidence type="ECO:0000256" key="1">
    <source>
        <dbReference type="SAM" id="SignalP"/>
    </source>
</evidence>
<dbReference type="Gene3D" id="3.40.33.10">
    <property type="entry name" value="CAP"/>
    <property type="match status" value="1"/>
</dbReference>
<feature type="domain" description="SCP" evidence="2">
    <location>
        <begin position="239"/>
        <end position="341"/>
    </location>
</feature>
<dbReference type="WBParaSite" id="SVE_1039400.1">
    <property type="protein sequence ID" value="SVE_1039400.1"/>
    <property type="gene ID" value="SVE_1039400"/>
</dbReference>
<reference evidence="4" key="1">
    <citation type="submission" date="2014-07" db="EMBL/GenBank/DDBJ databases">
        <authorList>
            <person name="Martin A.A"/>
            <person name="De Silva N."/>
        </authorList>
    </citation>
    <scope>NUCLEOTIDE SEQUENCE</scope>
</reference>
<evidence type="ECO:0000259" key="3">
    <source>
        <dbReference type="Pfam" id="PF24100"/>
    </source>
</evidence>
<dbReference type="Pfam" id="PF00188">
    <property type="entry name" value="CAP"/>
    <property type="match status" value="1"/>
</dbReference>
<dbReference type="Pfam" id="PF24100">
    <property type="entry name" value="DUF7381"/>
    <property type="match status" value="1"/>
</dbReference>